<feature type="compositionally biased region" description="Acidic residues" evidence="1">
    <location>
        <begin position="96"/>
        <end position="108"/>
    </location>
</feature>
<dbReference type="Proteomes" id="UP001108280">
    <property type="component" value="Chromosome X"/>
</dbReference>
<dbReference type="AlphaFoldDB" id="A0A9J7GJR3"/>
<reference evidence="2" key="1">
    <citation type="journal article" date="2018" name="Biotechnol. Bioeng.">
        <title>A reference genome of the Chinese hamster based on a hybrid assembly strategy.</title>
        <authorList>
            <person name="Rupp O."/>
            <person name="MacDonald M.L."/>
            <person name="Li S."/>
            <person name="Dhiman H."/>
            <person name="Polson S."/>
            <person name="Griep S."/>
            <person name="Heffner K."/>
            <person name="Hernandez I."/>
            <person name="Brinkrolf K."/>
            <person name="Jadhav V."/>
            <person name="Samoudi M."/>
            <person name="Hao H."/>
            <person name="Kingham B."/>
            <person name="Goesmann A."/>
            <person name="Betenbaugh M.J."/>
            <person name="Lewis N.E."/>
            <person name="Borth N."/>
            <person name="Lee K.H."/>
        </authorList>
    </citation>
    <scope>NUCLEOTIDE SEQUENCE [LARGE SCALE GENOMIC DNA]</scope>
    <source>
        <strain evidence="2">17A/GY</strain>
    </source>
</reference>
<feature type="compositionally biased region" description="Acidic residues" evidence="1">
    <location>
        <begin position="74"/>
        <end position="88"/>
    </location>
</feature>
<evidence type="ECO:0000256" key="1">
    <source>
        <dbReference type="SAM" id="MobiDB-lite"/>
    </source>
</evidence>
<organism evidence="2 3">
    <name type="scientific">Cricetulus griseus</name>
    <name type="common">Chinese hamster</name>
    <name type="synonym">Cricetulus barabensis griseus</name>
    <dbReference type="NCBI Taxonomy" id="10029"/>
    <lineage>
        <taxon>Eukaryota</taxon>
        <taxon>Metazoa</taxon>
        <taxon>Chordata</taxon>
        <taxon>Craniata</taxon>
        <taxon>Vertebrata</taxon>
        <taxon>Euteleostomi</taxon>
        <taxon>Mammalia</taxon>
        <taxon>Eutheria</taxon>
        <taxon>Euarchontoglires</taxon>
        <taxon>Glires</taxon>
        <taxon>Rodentia</taxon>
        <taxon>Myomorpha</taxon>
        <taxon>Muroidea</taxon>
        <taxon>Cricetidae</taxon>
        <taxon>Cricetinae</taxon>
        <taxon>Cricetulus</taxon>
    </lineage>
</organism>
<dbReference type="GeneID" id="113837574"/>
<feature type="compositionally biased region" description="Basic and acidic residues" evidence="1">
    <location>
        <begin position="111"/>
        <end position="141"/>
    </location>
</feature>
<gene>
    <name evidence="3" type="primary">LOC113837574</name>
</gene>
<dbReference type="RefSeq" id="XP_027287844.1">
    <property type="nucleotide sequence ID" value="XM_027432043.2"/>
</dbReference>
<sequence>MFYFQKQSPSPTDGVGVDRQMSPYLLVDDEGLVPEEYVSLVPEEMIPVALEAEVEESMAMEEGKEVIWFYVPPNEEEENQAEAQEEDCDRIHSVEEGDDDDEEDDEANYEYTEKFTGRVNDHTYERAHYETKEAECTGKDESENENQEVEDGINPK</sequence>
<evidence type="ECO:0000313" key="2">
    <source>
        <dbReference type="Proteomes" id="UP001108280"/>
    </source>
</evidence>
<feature type="compositionally biased region" description="Acidic residues" evidence="1">
    <location>
        <begin position="142"/>
        <end position="156"/>
    </location>
</feature>
<proteinExistence type="predicted"/>
<protein>
    <submittedName>
        <fullName evidence="3">Glutamic acid-rich protein-like isoform X2</fullName>
    </submittedName>
</protein>
<accession>A0A9J7GJR3</accession>
<feature type="region of interest" description="Disordered" evidence="1">
    <location>
        <begin position="73"/>
        <end position="156"/>
    </location>
</feature>
<reference evidence="2" key="2">
    <citation type="journal article" date="2020" name="Biotechnol. Bioeng.">
        <title>Chromosome-scale scaffolds for the Chinese hamster reference genome assembly to facilitate the study of the CHO epigenome.</title>
        <authorList>
            <person name="Hilliard W."/>
            <person name="MacDonald M."/>
            <person name="Lee K.H."/>
        </authorList>
    </citation>
    <scope>NUCLEOTIDE SEQUENCE [LARGE SCALE GENOMIC DNA]</scope>
    <source>
        <strain evidence="2">17A/GY</strain>
    </source>
</reference>
<name>A0A9J7GJR3_CRIGR</name>
<evidence type="ECO:0000313" key="3">
    <source>
        <dbReference type="RefSeq" id="XP_027287844.1"/>
    </source>
</evidence>
<dbReference type="OrthoDB" id="9633132at2759"/>
<reference evidence="3" key="3">
    <citation type="submission" date="2025-08" db="UniProtKB">
        <authorList>
            <consortium name="RefSeq"/>
        </authorList>
    </citation>
    <scope>IDENTIFICATION</scope>
    <source>
        <strain evidence="3">17A/GY</strain>
        <tissue evidence="3">Liver</tissue>
    </source>
</reference>
<dbReference type="KEGG" id="cge:113837574"/>
<keyword evidence="2" id="KW-1185">Reference proteome</keyword>